<evidence type="ECO:0000313" key="3">
    <source>
        <dbReference type="Proteomes" id="UP000030408"/>
    </source>
</evidence>
<proteinExistence type="predicted"/>
<evidence type="ECO:0000313" key="2">
    <source>
        <dbReference type="EMBL" id="KGR74017.1"/>
    </source>
</evidence>
<feature type="region of interest" description="Disordered" evidence="1">
    <location>
        <begin position="46"/>
        <end position="77"/>
    </location>
</feature>
<keyword evidence="3" id="KW-1185">Reference proteome</keyword>
<dbReference type="eggNOG" id="ENOG5030645">
    <property type="taxonomic scope" value="Bacteria"/>
</dbReference>
<protein>
    <submittedName>
        <fullName evidence="2">Uncharacterized protein</fullName>
    </submittedName>
</protein>
<organism evidence="2 3">
    <name type="scientific">Ureibacillus sinduriensis BLB-1 = JCM 15800</name>
    <dbReference type="NCBI Taxonomy" id="1384057"/>
    <lineage>
        <taxon>Bacteria</taxon>
        <taxon>Bacillati</taxon>
        <taxon>Bacillota</taxon>
        <taxon>Bacilli</taxon>
        <taxon>Bacillales</taxon>
        <taxon>Caryophanaceae</taxon>
        <taxon>Ureibacillus</taxon>
    </lineage>
</organism>
<accession>A0A0A3IGQ6</accession>
<name>A0A0A3IGQ6_9BACL</name>
<dbReference type="AlphaFoldDB" id="A0A0A3IGQ6"/>
<dbReference type="STRING" id="1384057.CD33_18640"/>
<dbReference type="EMBL" id="JPVO01000055">
    <property type="protein sequence ID" value="KGR74017.1"/>
    <property type="molecule type" value="Genomic_DNA"/>
</dbReference>
<feature type="compositionally biased region" description="Acidic residues" evidence="1">
    <location>
        <begin position="68"/>
        <end position="77"/>
    </location>
</feature>
<gene>
    <name evidence="2" type="ORF">CD33_18640</name>
</gene>
<sequence length="203" mass="23173">MAFDSPSHNRFIKIKRRSFAMIKIRTFSTSLVLCFALAACNGADNDSKEKEVTEPAPAQEETGTIDTPSEETTIEDNDAAPDNWAEKIYEISSNGENAAGKFSELEQYLLEYEVSEEEVDQFKIDIVDDYKSGTYLNELDNHDRMLTNIFKSYFVEKNSEGALKEFAFDYFQNLKYAYRGVDTPDSEAVKSNEQQMNEMLPEI</sequence>
<reference evidence="2 3" key="1">
    <citation type="submission" date="2014-02" db="EMBL/GenBank/DDBJ databases">
        <title>Draft genome sequence of Lysinibacillus sinduriensis JCM 15800.</title>
        <authorList>
            <person name="Zhang F."/>
            <person name="Wang G."/>
            <person name="Zhang L."/>
        </authorList>
    </citation>
    <scope>NUCLEOTIDE SEQUENCE [LARGE SCALE GENOMIC DNA]</scope>
    <source>
        <strain evidence="2 3">JCM 15800</strain>
    </source>
</reference>
<comment type="caution">
    <text evidence="2">The sequence shown here is derived from an EMBL/GenBank/DDBJ whole genome shotgun (WGS) entry which is preliminary data.</text>
</comment>
<evidence type="ECO:0000256" key="1">
    <source>
        <dbReference type="SAM" id="MobiDB-lite"/>
    </source>
</evidence>
<dbReference type="Proteomes" id="UP000030408">
    <property type="component" value="Unassembled WGS sequence"/>
</dbReference>